<dbReference type="GeneID" id="10546432"/>
<dbReference type="OrthoDB" id="2518639at2759"/>
<evidence type="ECO:0000256" key="1">
    <source>
        <dbReference type="SAM" id="MobiDB-lite"/>
    </source>
</evidence>
<dbReference type="VEuPathDB" id="FungiDB:PGTG_00011"/>
<sequence length="177" mass="19677">MIDDLRRASGDIGNSPNNDPKNLWIRRTHMGPAGDPVKQDKRPAGFDTEDPQPHIRRKSNPPADPEIKPDPSQSMPMPPSTTVDEDQLDQARSRGRSPPHVANCLAAPVDALTRLEDFLTESAILPNDRHTREILAQHRITRWEHFIVSNERELLALGLTVGAARALCQTATAKYAE</sequence>
<feature type="region of interest" description="Disordered" evidence="1">
    <location>
        <begin position="1"/>
        <end position="102"/>
    </location>
</feature>
<keyword evidence="3" id="KW-1185">Reference proteome</keyword>
<dbReference type="KEGG" id="pgr:PGTG_00011"/>
<dbReference type="HOGENOM" id="CLU_1349484_0_0_1"/>
<protein>
    <submittedName>
        <fullName evidence="2">Uncharacterized protein</fullName>
    </submittedName>
</protein>
<dbReference type="EMBL" id="DS178262">
    <property type="protein sequence ID" value="EFP74055.2"/>
    <property type="molecule type" value="Genomic_DNA"/>
</dbReference>
<accession>E3JPX2</accession>
<organism evidence="2 3">
    <name type="scientific">Puccinia graminis f. sp. tritici (strain CRL 75-36-700-3 / race SCCL)</name>
    <name type="common">Black stem rust fungus</name>
    <dbReference type="NCBI Taxonomy" id="418459"/>
    <lineage>
        <taxon>Eukaryota</taxon>
        <taxon>Fungi</taxon>
        <taxon>Dikarya</taxon>
        <taxon>Basidiomycota</taxon>
        <taxon>Pucciniomycotina</taxon>
        <taxon>Pucciniomycetes</taxon>
        <taxon>Pucciniales</taxon>
        <taxon>Pucciniaceae</taxon>
        <taxon>Puccinia</taxon>
    </lineage>
</organism>
<dbReference type="RefSeq" id="XP_003307061.2">
    <property type="nucleotide sequence ID" value="XM_003307013.2"/>
</dbReference>
<name>E3JPX2_PUCGT</name>
<proteinExistence type="predicted"/>
<reference evidence="3" key="2">
    <citation type="journal article" date="2011" name="Proc. Natl. Acad. Sci. U.S.A.">
        <title>Obligate biotrophy features unraveled by the genomic analysis of rust fungi.</title>
        <authorList>
            <person name="Duplessis S."/>
            <person name="Cuomo C.A."/>
            <person name="Lin Y.-C."/>
            <person name="Aerts A."/>
            <person name="Tisserant E."/>
            <person name="Veneault-Fourrey C."/>
            <person name="Joly D.L."/>
            <person name="Hacquard S."/>
            <person name="Amselem J."/>
            <person name="Cantarel B.L."/>
            <person name="Chiu R."/>
            <person name="Coutinho P.M."/>
            <person name="Feau N."/>
            <person name="Field M."/>
            <person name="Frey P."/>
            <person name="Gelhaye E."/>
            <person name="Goldberg J."/>
            <person name="Grabherr M.G."/>
            <person name="Kodira C.D."/>
            <person name="Kohler A."/>
            <person name="Kuees U."/>
            <person name="Lindquist E.A."/>
            <person name="Lucas S.M."/>
            <person name="Mago R."/>
            <person name="Mauceli E."/>
            <person name="Morin E."/>
            <person name="Murat C."/>
            <person name="Pangilinan J.L."/>
            <person name="Park R."/>
            <person name="Pearson M."/>
            <person name="Quesneville H."/>
            <person name="Rouhier N."/>
            <person name="Sakthikumar S."/>
            <person name="Salamov A.A."/>
            <person name="Schmutz J."/>
            <person name="Selles B."/>
            <person name="Shapiro H."/>
            <person name="Tanguay P."/>
            <person name="Tuskan G.A."/>
            <person name="Henrissat B."/>
            <person name="Van de Peer Y."/>
            <person name="Rouze P."/>
            <person name="Ellis J.G."/>
            <person name="Dodds P.N."/>
            <person name="Schein J.E."/>
            <person name="Zhong S."/>
            <person name="Hamelin R.C."/>
            <person name="Grigoriev I.V."/>
            <person name="Szabo L.J."/>
            <person name="Martin F."/>
        </authorList>
    </citation>
    <scope>NUCLEOTIDE SEQUENCE [LARGE SCALE GENOMIC DNA]</scope>
    <source>
        <strain evidence="3">CRL 75-36-700-3 / race SCCL</strain>
    </source>
</reference>
<dbReference type="AlphaFoldDB" id="E3JPX2"/>
<dbReference type="InParanoid" id="E3JPX2"/>
<evidence type="ECO:0000313" key="3">
    <source>
        <dbReference type="Proteomes" id="UP000008783"/>
    </source>
</evidence>
<dbReference type="Proteomes" id="UP000008783">
    <property type="component" value="Unassembled WGS sequence"/>
</dbReference>
<evidence type="ECO:0000313" key="2">
    <source>
        <dbReference type="EMBL" id="EFP74055.2"/>
    </source>
</evidence>
<reference key="1">
    <citation type="submission" date="2007-01" db="EMBL/GenBank/DDBJ databases">
        <title>The Genome Sequence of Puccinia graminis f. sp. tritici Strain CRL 75-36-700-3.</title>
        <authorList>
            <consortium name="The Broad Institute Genome Sequencing Platform"/>
            <person name="Birren B."/>
            <person name="Lander E."/>
            <person name="Galagan J."/>
            <person name="Nusbaum C."/>
            <person name="Devon K."/>
            <person name="Cuomo C."/>
            <person name="Jaffe D."/>
            <person name="Butler J."/>
            <person name="Alvarez P."/>
            <person name="Gnerre S."/>
            <person name="Grabherr M."/>
            <person name="Mauceli E."/>
            <person name="Brockman W."/>
            <person name="Young S."/>
            <person name="LaButti K."/>
            <person name="Sykes S."/>
            <person name="DeCaprio D."/>
            <person name="Crawford M."/>
            <person name="Koehrsen M."/>
            <person name="Engels R."/>
            <person name="Montgomery P."/>
            <person name="Pearson M."/>
            <person name="Howarth C."/>
            <person name="Larson L."/>
            <person name="White J."/>
            <person name="Zeng Q."/>
            <person name="Kodira C."/>
            <person name="Yandava C."/>
            <person name="Alvarado L."/>
            <person name="O'Leary S."/>
            <person name="Szabo L."/>
            <person name="Dean R."/>
            <person name="Schein J."/>
        </authorList>
    </citation>
    <scope>NUCLEOTIDE SEQUENCE</scope>
    <source>
        <strain>CRL 75-36-700-3</strain>
    </source>
</reference>
<gene>
    <name evidence="2" type="ORF">PGTG_00011</name>
</gene>